<dbReference type="EMBL" id="VBAO01000064">
    <property type="protein sequence ID" value="TMI83700.1"/>
    <property type="molecule type" value="Genomic_DNA"/>
</dbReference>
<dbReference type="Proteomes" id="UP000320048">
    <property type="component" value="Unassembled WGS sequence"/>
</dbReference>
<dbReference type="AlphaFoldDB" id="A0A537JJP5"/>
<sequence length="236" mass="27427">MPTDSPGAGEHHQIYGGLREVTDEMERLRASATAEVQRRSHKFWAEFEQKRDPQMLIAWFIPRCWREIDYVFMLGEEIRRYGLSFERRHITALSKQLYQEAEHYESVGRIIERLGGNAPTEPPLSARPWSEFLWQCLDRHRLSAIAAWYMSETAATGTFEGIMDGGRRYELPDVVRTYEGIIKDEKFHLGLGRVIIERYTENADDVEEVMRSLRRMADLVTASHTAIDLYDDRVGG</sequence>
<dbReference type="InterPro" id="IPR009078">
    <property type="entry name" value="Ferritin-like_SF"/>
</dbReference>
<evidence type="ECO:0000313" key="2">
    <source>
        <dbReference type="Proteomes" id="UP000320048"/>
    </source>
</evidence>
<accession>A0A537JJP5</accession>
<protein>
    <recommendedName>
        <fullName evidence="3">Ferritin-like domain-containing protein</fullName>
    </recommendedName>
</protein>
<dbReference type="Gene3D" id="1.20.910.10">
    <property type="entry name" value="Heme oxygenase-like"/>
    <property type="match status" value="1"/>
</dbReference>
<evidence type="ECO:0008006" key="3">
    <source>
        <dbReference type="Google" id="ProtNLM"/>
    </source>
</evidence>
<reference evidence="1 2" key="1">
    <citation type="journal article" date="2019" name="Nat. Microbiol.">
        <title>Mediterranean grassland soil C-N compound turnover is dependent on rainfall and depth, and is mediated by genomically divergent microorganisms.</title>
        <authorList>
            <person name="Diamond S."/>
            <person name="Andeer P.F."/>
            <person name="Li Z."/>
            <person name="Crits-Christoph A."/>
            <person name="Burstein D."/>
            <person name="Anantharaman K."/>
            <person name="Lane K.R."/>
            <person name="Thomas B.C."/>
            <person name="Pan C."/>
            <person name="Northen T.R."/>
            <person name="Banfield J.F."/>
        </authorList>
    </citation>
    <scope>NUCLEOTIDE SEQUENCE [LARGE SCALE GENOMIC DNA]</scope>
    <source>
        <strain evidence="1">NP_7</strain>
    </source>
</reference>
<gene>
    <name evidence="1" type="ORF">E6H04_02465</name>
</gene>
<proteinExistence type="predicted"/>
<organism evidence="1 2">
    <name type="scientific">Candidatus Segetimicrobium genomatis</name>
    <dbReference type="NCBI Taxonomy" id="2569760"/>
    <lineage>
        <taxon>Bacteria</taxon>
        <taxon>Bacillati</taxon>
        <taxon>Candidatus Sysuimicrobiota</taxon>
        <taxon>Candidatus Sysuimicrobiia</taxon>
        <taxon>Candidatus Sysuimicrobiales</taxon>
        <taxon>Candidatus Segetimicrobiaceae</taxon>
        <taxon>Candidatus Segetimicrobium</taxon>
    </lineage>
</organism>
<name>A0A537JJP5_9BACT</name>
<evidence type="ECO:0000313" key="1">
    <source>
        <dbReference type="EMBL" id="TMI83700.1"/>
    </source>
</evidence>
<dbReference type="InterPro" id="IPR016084">
    <property type="entry name" value="Haem_Oase-like_multi-hlx"/>
</dbReference>
<comment type="caution">
    <text evidence="1">The sequence shown here is derived from an EMBL/GenBank/DDBJ whole genome shotgun (WGS) entry which is preliminary data.</text>
</comment>
<dbReference type="SUPFAM" id="SSF47240">
    <property type="entry name" value="Ferritin-like"/>
    <property type="match status" value="1"/>
</dbReference>